<dbReference type="Gene3D" id="3.30.200.20">
    <property type="entry name" value="Phosphorylase Kinase, domain 1"/>
    <property type="match status" value="1"/>
</dbReference>
<evidence type="ECO:0000256" key="1">
    <source>
        <dbReference type="ARBA" id="ARBA00004479"/>
    </source>
</evidence>
<dbReference type="SUPFAM" id="SSF56112">
    <property type="entry name" value="Protein kinase-like (PK-like)"/>
    <property type="match status" value="1"/>
</dbReference>
<keyword evidence="10" id="KW-1133">Transmembrane helix</keyword>
<dbReference type="EMBL" id="LRBV02000004">
    <property type="status" value="NOT_ANNOTATED_CDS"/>
    <property type="molecule type" value="Genomic_DNA"/>
</dbReference>
<dbReference type="PROSITE" id="PS50011">
    <property type="entry name" value="PROTEIN_KINASE_DOM"/>
    <property type="match status" value="1"/>
</dbReference>
<evidence type="ECO:0000256" key="5">
    <source>
        <dbReference type="ARBA" id="ARBA00022692"/>
    </source>
</evidence>
<keyword evidence="11" id="KW-0472">Membrane</keyword>
<keyword evidence="9" id="KW-0067">ATP-binding</keyword>
<keyword evidence="7" id="KW-0547">Nucleotide-binding</keyword>
<reference evidence="16" key="2">
    <citation type="submission" date="2021-01" db="UniProtKB">
        <authorList>
            <consortium name="EnsemblPlants"/>
        </authorList>
    </citation>
    <scope>IDENTIFICATION</scope>
</reference>
<keyword evidence="5" id="KW-0812">Transmembrane</keyword>
<accession>A0A7N2LFF0</accession>
<dbReference type="GO" id="GO:0005524">
    <property type="term" value="F:ATP binding"/>
    <property type="evidence" value="ECO:0007669"/>
    <property type="project" value="UniProtKB-KW"/>
</dbReference>
<dbReference type="AlphaFoldDB" id="A0A7N2LFF0"/>
<evidence type="ECO:0000256" key="6">
    <source>
        <dbReference type="ARBA" id="ARBA00022729"/>
    </source>
</evidence>
<evidence type="ECO:0000313" key="17">
    <source>
        <dbReference type="Proteomes" id="UP000594261"/>
    </source>
</evidence>
<keyword evidence="17" id="KW-1185">Reference proteome</keyword>
<evidence type="ECO:0000256" key="2">
    <source>
        <dbReference type="ARBA" id="ARBA00012513"/>
    </source>
</evidence>
<comment type="catalytic activity">
    <reaction evidence="13">
        <text>L-threonyl-[protein] + ATP = O-phospho-L-threonyl-[protein] + ADP + H(+)</text>
        <dbReference type="Rhea" id="RHEA:46608"/>
        <dbReference type="Rhea" id="RHEA-COMP:11060"/>
        <dbReference type="Rhea" id="RHEA-COMP:11605"/>
        <dbReference type="ChEBI" id="CHEBI:15378"/>
        <dbReference type="ChEBI" id="CHEBI:30013"/>
        <dbReference type="ChEBI" id="CHEBI:30616"/>
        <dbReference type="ChEBI" id="CHEBI:61977"/>
        <dbReference type="ChEBI" id="CHEBI:456216"/>
        <dbReference type="EC" id="2.7.11.1"/>
    </reaction>
</comment>
<dbReference type="OMA" id="CALIYEF"/>
<keyword evidence="3" id="KW-0723">Serine/threonine-protein kinase</keyword>
<dbReference type="SMART" id="SM00220">
    <property type="entry name" value="S_TKc"/>
    <property type="match status" value="1"/>
</dbReference>
<dbReference type="GO" id="GO:0004674">
    <property type="term" value="F:protein serine/threonine kinase activity"/>
    <property type="evidence" value="ECO:0007669"/>
    <property type="project" value="UniProtKB-KW"/>
</dbReference>
<dbReference type="InterPro" id="IPR008271">
    <property type="entry name" value="Ser/Thr_kinase_AS"/>
</dbReference>
<evidence type="ECO:0000256" key="8">
    <source>
        <dbReference type="ARBA" id="ARBA00022777"/>
    </source>
</evidence>
<keyword evidence="4" id="KW-0808">Transferase</keyword>
<keyword evidence="6" id="KW-0732">Signal</keyword>
<evidence type="ECO:0000256" key="9">
    <source>
        <dbReference type="ARBA" id="ARBA00022840"/>
    </source>
</evidence>
<dbReference type="Gene3D" id="1.10.510.10">
    <property type="entry name" value="Transferase(Phosphotransferase) domain 1"/>
    <property type="match status" value="1"/>
</dbReference>
<keyword evidence="8" id="KW-0418">Kinase</keyword>
<dbReference type="InterPro" id="IPR000719">
    <property type="entry name" value="Prot_kinase_dom"/>
</dbReference>
<dbReference type="Proteomes" id="UP000594261">
    <property type="component" value="Chromosome 4"/>
</dbReference>
<dbReference type="Pfam" id="PF00069">
    <property type="entry name" value="Pkinase"/>
    <property type="match status" value="1"/>
</dbReference>
<dbReference type="InterPro" id="IPR045874">
    <property type="entry name" value="LRK10/LRL21-25-like"/>
</dbReference>
<evidence type="ECO:0000259" key="15">
    <source>
        <dbReference type="PROSITE" id="PS50011"/>
    </source>
</evidence>
<evidence type="ECO:0000256" key="12">
    <source>
        <dbReference type="ARBA" id="ARBA00023180"/>
    </source>
</evidence>
<comment type="subcellular location">
    <subcellularLocation>
        <location evidence="1">Membrane</location>
        <topology evidence="1">Single-pass type I membrane protein</topology>
    </subcellularLocation>
</comment>
<evidence type="ECO:0000256" key="14">
    <source>
        <dbReference type="ARBA" id="ARBA00048679"/>
    </source>
</evidence>
<comment type="catalytic activity">
    <reaction evidence="14">
        <text>L-seryl-[protein] + ATP = O-phospho-L-seryl-[protein] + ADP + H(+)</text>
        <dbReference type="Rhea" id="RHEA:17989"/>
        <dbReference type="Rhea" id="RHEA-COMP:9863"/>
        <dbReference type="Rhea" id="RHEA-COMP:11604"/>
        <dbReference type="ChEBI" id="CHEBI:15378"/>
        <dbReference type="ChEBI" id="CHEBI:29999"/>
        <dbReference type="ChEBI" id="CHEBI:30616"/>
        <dbReference type="ChEBI" id="CHEBI:83421"/>
        <dbReference type="ChEBI" id="CHEBI:456216"/>
        <dbReference type="EC" id="2.7.11.1"/>
    </reaction>
</comment>
<evidence type="ECO:0000256" key="4">
    <source>
        <dbReference type="ARBA" id="ARBA00022679"/>
    </source>
</evidence>
<dbReference type="FunFam" id="3.30.200.20:FF:000178">
    <property type="entry name" value="serine/threonine-protein kinase PBS1-like"/>
    <property type="match status" value="1"/>
</dbReference>
<dbReference type="FunFam" id="1.10.510.10:FF:001023">
    <property type="entry name" value="Os07g0541700 protein"/>
    <property type="match status" value="1"/>
</dbReference>
<dbReference type="InParanoid" id="A0A7N2LFF0"/>
<proteinExistence type="predicted"/>
<dbReference type="PROSITE" id="PS00108">
    <property type="entry name" value="PROTEIN_KINASE_ST"/>
    <property type="match status" value="1"/>
</dbReference>
<evidence type="ECO:0000313" key="16">
    <source>
        <dbReference type="EnsemblPlants" id="QL04p024500:mrna"/>
    </source>
</evidence>
<evidence type="ECO:0000256" key="11">
    <source>
        <dbReference type="ARBA" id="ARBA00023136"/>
    </source>
</evidence>
<organism evidence="16 17">
    <name type="scientific">Quercus lobata</name>
    <name type="common">Valley oak</name>
    <dbReference type="NCBI Taxonomy" id="97700"/>
    <lineage>
        <taxon>Eukaryota</taxon>
        <taxon>Viridiplantae</taxon>
        <taxon>Streptophyta</taxon>
        <taxon>Embryophyta</taxon>
        <taxon>Tracheophyta</taxon>
        <taxon>Spermatophyta</taxon>
        <taxon>Magnoliopsida</taxon>
        <taxon>eudicotyledons</taxon>
        <taxon>Gunneridae</taxon>
        <taxon>Pentapetalae</taxon>
        <taxon>rosids</taxon>
        <taxon>fabids</taxon>
        <taxon>Fagales</taxon>
        <taxon>Fagaceae</taxon>
        <taxon>Quercus</taxon>
    </lineage>
</organism>
<dbReference type="PANTHER" id="PTHR27009">
    <property type="entry name" value="RUST RESISTANCE KINASE LR10-RELATED"/>
    <property type="match status" value="1"/>
</dbReference>
<evidence type="ECO:0000256" key="13">
    <source>
        <dbReference type="ARBA" id="ARBA00047899"/>
    </source>
</evidence>
<protein>
    <recommendedName>
        <fullName evidence="2">non-specific serine/threonine protein kinase</fullName>
        <ecNumber evidence="2">2.7.11.1</ecNumber>
    </recommendedName>
</protein>
<keyword evidence="12" id="KW-0325">Glycoprotein</keyword>
<name>A0A7N2LFF0_QUELO</name>
<sequence>MHGSEVIVKVFVEDSTSVAISMTQTMFSATARSMVGATCMSAADGFSTADEMRLSPVERNLSTYDAIEDFLQSHNNLMPIRYSYPEIRKMTNGFTEKLGEGGFAIVFKEKLRSGHLVAIKMLDKSKANGQDFVGEVATIGRIPHINVVQLIGFCVEGPKCALIYEFMPNVSLDKYVFSQEGSIPLSIEKIYEISLGVGRGIEYLHQGCDMQILHFDIKPHNILLDENFTPKVSNLGLPNFILQIIA</sequence>
<dbReference type="InterPro" id="IPR011009">
    <property type="entry name" value="Kinase-like_dom_sf"/>
</dbReference>
<evidence type="ECO:0000256" key="7">
    <source>
        <dbReference type="ARBA" id="ARBA00022741"/>
    </source>
</evidence>
<evidence type="ECO:0000256" key="3">
    <source>
        <dbReference type="ARBA" id="ARBA00022527"/>
    </source>
</evidence>
<dbReference type="GO" id="GO:0016020">
    <property type="term" value="C:membrane"/>
    <property type="evidence" value="ECO:0007669"/>
    <property type="project" value="UniProtKB-SubCell"/>
</dbReference>
<dbReference type="EnsemblPlants" id="QL04p024500:mrna">
    <property type="protein sequence ID" value="QL04p024500:mrna"/>
    <property type="gene ID" value="QL04p024500"/>
</dbReference>
<dbReference type="EC" id="2.7.11.1" evidence="2"/>
<evidence type="ECO:0000256" key="10">
    <source>
        <dbReference type="ARBA" id="ARBA00022989"/>
    </source>
</evidence>
<reference evidence="16 17" key="1">
    <citation type="journal article" date="2016" name="G3 (Bethesda)">
        <title>First Draft Assembly and Annotation of the Genome of a California Endemic Oak Quercus lobata Nee (Fagaceae).</title>
        <authorList>
            <person name="Sork V.L."/>
            <person name="Fitz-Gibbon S.T."/>
            <person name="Puiu D."/>
            <person name="Crepeau M."/>
            <person name="Gugger P.F."/>
            <person name="Sherman R."/>
            <person name="Stevens K."/>
            <person name="Langley C.H."/>
            <person name="Pellegrini M."/>
            <person name="Salzberg S.L."/>
        </authorList>
    </citation>
    <scope>NUCLEOTIDE SEQUENCE [LARGE SCALE GENOMIC DNA]</scope>
    <source>
        <strain evidence="16 17">cv. SW786</strain>
    </source>
</reference>
<dbReference type="Gramene" id="QL04p024500:mrna">
    <property type="protein sequence ID" value="QL04p024500:mrna"/>
    <property type="gene ID" value="QL04p024500"/>
</dbReference>
<feature type="domain" description="Protein kinase" evidence="15">
    <location>
        <begin position="92"/>
        <end position="246"/>
    </location>
</feature>